<dbReference type="PROSITE" id="PS51257">
    <property type="entry name" value="PROKAR_LIPOPROTEIN"/>
    <property type="match status" value="1"/>
</dbReference>
<dbReference type="Gene3D" id="3.90.76.10">
    <property type="entry name" value="Dipeptide-binding Protein, Domain 1"/>
    <property type="match status" value="1"/>
</dbReference>
<feature type="chain" id="PRO_5047301171" evidence="2">
    <location>
        <begin position="25"/>
        <end position="495"/>
    </location>
</feature>
<dbReference type="Gene3D" id="3.10.105.10">
    <property type="entry name" value="Dipeptide-binding Protein, Domain 3"/>
    <property type="match status" value="1"/>
</dbReference>
<evidence type="ECO:0000313" key="5">
    <source>
        <dbReference type="Proteomes" id="UP001549257"/>
    </source>
</evidence>
<gene>
    <name evidence="4" type="ORF">ABIE21_001785</name>
</gene>
<dbReference type="PANTHER" id="PTHR30290:SF38">
    <property type="entry name" value="D,D-DIPEPTIDE-BINDING PERIPLASMIC PROTEIN DDPA-RELATED"/>
    <property type="match status" value="1"/>
</dbReference>
<dbReference type="InterPro" id="IPR000914">
    <property type="entry name" value="SBP_5_dom"/>
</dbReference>
<dbReference type="RefSeq" id="WP_354024473.1">
    <property type="nucleotide sequence ID" value="NZ_JBEPSJ010000002.1"/>
</dbReference>
<evidence type="ECO:0000313" key="4">
    <source>
        <dbReference type="EMBL" id="MET4582275.1"/>
    </source>
</evidence>
<feature type="domain" description="Solute-binding protein family 5" evidence="3">
    <location>
        <begin position="75"/>
        <end position="404"/>
    </location>
</feature>
<dbReference type="Proteomes" id="UP001549257">
    <property type="component" value="Unassembled WGS sequence"/>
</dbReference>
<keyword evidence="5" id="KW-1185">Reference proteome</keyword>
<evidence type="ECO:0000256" key="2">
    <source>
        <dbReference type="SAM" id="SignalP"/>
    </source>
</evidence>
<evidence type="ECO:0000256" key="1">
    <source>
        <dbReference type="ARBA" id="ARBA00022729"/>
    </source>
</evidence>
<keyword evidence="1 2" id="KW-0732">Signal</keyword>
<dbReference type="PANTHER" id="PTHR30290">
    <property type="entry name" value="PERIPLASMIC BINDING COMPONENT OF ABC TRANSPORTER"/>
    <property type="match status" value="1"/>
</dbReference>
<feature type="signal peptide" evidence="2">
    <location>
        <begin position="1"/>
        <end position="24"/>
    </location>
</feature>
<comment type="caution">
    <text evidence="4">The sequence shown here is derived from an EMBL/GenBank/DDBJ whole genome shotgun (WGS) entry which is preliminary data.</text>
</comment>
<name>A0ABV2QMJ8_9MICO</name>
<dbReference type="EMBL" id="JBEPSJ010000002">
    <property type="protein sequence ID" value="MET4582275.1"/>
    <property type="molecule type" value="Genomic_DNA"/>
</dbReference>
<accession>A0ABV2QMJ8</accession>
<reference evidence="4 5" key="1">
    <citation type="submission" date="2024-06" db="EMBL/GenBank/DDBJ databases">
        <title>Sorghum-associated microbial communities from plants grown in Nebraska, USA.</title>
        <authorList>
            <person name="Schachtman D."/>
        </authorList>
    </citation>
    <scope>NUCLEOTIDE SEQUENCE [LARGE SCALE GENOMIC DNA]</scope>
    <source>
        <strain evidence="4 5">2857</strain>
    </source>
</reference>
<organism evidence="4 5">
    <name type="scientific">Conyzicola nivalis</name>
    <dbReference type="NCBI Taxonomy" id="1477021"/>
    <lineage>
        <taxon>Bacteria</taxon>
        <taxon>Bacillati</taxon>
        <taxon>Actinomycetota</taxon>
        <taxon>Actinomycetes</taxon>
        <taxon>Micrococcales</taxon>
        <taxon>Microbacteriaceae</taxon>
        <taxon>Conyzicola</taxon>
    </lineage>
</organism>
<sequence length="495" mass="53298">MNKPLAFVALSLAATLSLAGCAGAADSSSADSAIEIGSLYEPQNLSNVAGGGQGVTEAFTGNVYEGLFRLADDGTVEPLLAASDTVSDDGLTYTFTLQDGVTFHSGKALTSTDVKASIEAVLAEDSQSARKSSFGAIAGIETPDEKTVVVTLAERSISFVYNLSYVWIVNAEATDGETTEDGTGPYTLGEWKRGSSLSLERFDDYWGEAAASPEVVFNYFTDATALSNALLTDQVDIVTSVQSPDALTQFTDNADFVVSDGDSTTKEILAFNDRVAPFDNVDVRKAVYSAIDTEKLLNSIWGDYGTLIGSMVPPTDPWYEDLTQVNPYDPALSEQLLADAGLADGFEFTLDTPTYDPHPAVAEFVKSELAKVGITVNINSISSDEWYSKVYKAQDFTATLQEHVNDRDVVWYGNPDFYWGYDNPQVTAWVAEAEAATTTEEQTEKLKLVNQQIAADAASVWLYLYPQIVVASSSVSGYPVNGLNSQFFVYDIVAK</sequence>
<dbReference type="Pfam" id="PF00496">
    <property type="entry name" value="SBP_bac_5"/>
    <property type="match status" value="1"/>
</dbReference>
<dbReference type="SUPFAM" id="SSF53850">
    <property type="entry name" value="Periplasmic binding protein-like II"/>
    <property type="match status" value="1"/>
</dbReference>
<dbReference type="InterPro" id="IPR039424">
    <property type="entry name" value="SBP_5"/>
</dbReference>
<dbReference type="PIRSF" id="PIRSF002741">
    <property type="entry name" value="MppA"/>
    <property type="match status" value="1"/>
</dbReference>
<dbReference type="Gene3D" id="3.40.190.10">
    <property type="entry name" value="Periplasmic binding protein-like II"/>
    <property type="match status" value="1"/>
</dbReference>
<evidence type="ECO:0000259" key="3">
    <source>
        <dbReference type="Pfam" id="PF00496"/>
    </source>
</evidence>
<dbReference type="InterPro" id="IPR030678">
    <property type="entry name" value="Peptide/Ni-bd"/>
</dbReference>
<protein>
    <submittedName>
        <fullName evidence="4">Peptide/nickel transport system substrate-binding protein</fullName>
    </submittedName>
</protein>
<proteinExistence type="predicted"/>